<sequence>MVNITTNISADITMNSKELEEVTSYKYLGATLSKYGISTAEVRIRIVMATAVEAIIRKKNKHVLMPS</sequence>
<name>A0A9D3YXY1_DREPO</name>
<dbReference type="EMBL" id="JAIWYP010000014">
    <property type="protein sequence ID" value="KAH3707080.1"/>
    <property type="molecule type" value="Genomic_DNA"/>
</dbReference>
<reference evidence="1" key="1">
    <citation type="journal article" date="2019" name="bioRxiv">
        <title>The Genome of the Zebra Mussel, Dreissena polymorpha: A Resource for Invasive Species Research.</title>
        <authorList>
            <person name="McCartney M.A."/>
            <person name="Auch B."/>
            <person name="Kono T."/>
            <person name="Mallez S."/>
            <person name="Zhang Y."/>
            <person name="Obille A."/>
            <person name="Becker A."/>
            <person name="Abrahante J.E."/>
            <person name="Garbe J."/>
            <person name="Badalamenti J.P."/>
            <person name="Herman A."/>
            <person name="Mangelson H."/>
            <person name="Liachko I."/>
            <person name="Sullivan S."/>
            <person name="Sone E.D."/>
            <person name="Koren S."/>
            <person name="Silverstein K.A.T."/>
            <person name="Beckman K.B."/>
            <person name="Gohl D.M."/>
        </authorList>
    </citation>
    <scope>NUCLEOTIDE SEQUENCE</scope>
    <source>
        <strain evidence="1">Duluth1</strain>
        <tissue evidence="1">Whole animal</tissue>
    </source>
</reference>
<accession>A0A9D3YXY1</accession>
<keyword evidence="2" id="KW-1185">Reference proteome</keyword>
<gene>
    <name evidence="1" type="ORF">DPMN_066476</name>
</gene>
<comment type="caution">
    <text evidence="1">The sequence shown here is derived from an EMBL/GenBank/DDBJ whole genome shotgun (WGS) entry which is preliminary data.</text>
</comment>
<evidence type="ECO:0000313" key="1">
    <source>
        <dbReference type="EMBL" id="KAH3707080.1"/>
    </source>
</evidence>
<proteinExistence type="predicted"/>
<dbReference type="AlphaFoldDB" id="A0A9D3YXY1"/>
<reference evidence="1" key="2">
    <citation type="submission" date="2020-11" db="EMBL/GenBank/DDBJ databases">
        <authorList>
            <person name="McCartney M.A."/>
            <person name="Auch B."/>
            <person name="Kono T."/>
            <person name="Mallez S."/>
            <person name="Becker A."/>
            <person name="Gohl D.M."/>
            <person name="Silverstein K.A.T."/>
            <person name="Koren S."/>
            <person name="Bechman K.B."/>
            <person name="Herman A."/>
            <person name="Abrahante J.E."/>
            <person name="Garbe J."/>
        </authorList>
    </citation>
    <scope>NUCLEOTIDE SEQUENCE</scope>
    <source>
        <strain evidence="1">Duluth1</strain>
        <tissue evidence="1">Whole animal</tissue>
    </source>
</reference>
<evidence type="ECO:0000313" key="2">
    <source>
        <dbReference type="Proteomes" id="UP000828390"/>
    </source>
</evidence>
<organism evidence="1 2">
    <name type="scientific">Dreissena polymorpha</name>
    <name type="common">Zebra mussel</name>
    <name type="synonym">Mytilus polymorpha</name>
    <dbReference type="NCBI Taxonomy" id="45954"/>
    <lineage>
        <taxon>Eukaryota</taxon>
        <taxon>Metazoa</taxon>
        <taxon>Spiralia</taxon>
        <taxon>Lophotrochozoa</taxon>
        <taxon>Mollusca</taxon>
        <taxon>Bivalvia</taxon>
        <taxon>Autobranchia</taxon>
        <taxon>Heteroconchia</taxon>
        <taxon>Euheterodonta</taxon>
        <taxon>Imparidentia</taxon>
        <taxon>Neoheterodontei</taxon>
        <taxon>Myida</taxon>
        <taxon>Dreissenoidea</taxon>
        <taxon>Dreissenidae</taxon>
        <taxon>Dreissena</taxon>
    </lineage>
</organism>
<protein>
    <submittedName>
        <fullName evidence="1">Uncharacterized protein</fullName>
    </submittedName>
</protein>
<dbReference type="Proteomes" id="UP000828390">
    <property type="component" value="Unassembled WGS sequence"/>
</dbReference>